<dbReference type="PANTHER" id="PTHR24271">
    <property type="entry name" value="KALLIKREIN-RELATED"/>
    <property type="match status" value="1"/>
</dbReference>
<dbReference type="GO" id="GO:0030141">
    <property type="term" value="C:secretory granule"/>
    <property type="evidence" value="ECO:0007669"/>
    <property type="project" value="TreeGrafter"/>
</dbReference>
<comment type="similarity">
    <text evidence="1">Belongs to the peptidase S1 family. Snake venom subfamily.</text>
</comment>
<evidence type="ECO:0000256" key="2">
    <source>
        <dbReference type="ARBA" id="ARBA00022670"/>
    </source>
</evidence>
<gene>
    <name evidence="11" type="ORF">HPG69_014076</name>
</gene>
<evidence type="ECO:0000256" key="4">
    <source>
        <dbReference type="ARBA" id="ARBA00022825"/>
    </source>
</evidence>
<keyword evidence="2 9" id="KW-0645">Protease</keyword>
<dbReference type="AlphaFoldDB" id="A0A7J7EN59"/>
<dbReference type="Gene3D" id="2.40.10.10">
    <property type="entry name" value="Trypsin-like serine proteases"/>
    <property type="match status" value="2"/>
</dbReference>
<dbReference type="Pfam" id="PF00089">
    <property type="entry name" value="Trypsin"/>
    <property type="match status" value="1"/>
</dbReference>
<dbReference type="InterPro" id="IPR043504">
    <property type="entry name" value="Peptidase_S1_PA_chymotrypsin"/>
</dbReference>
<feature type="domain" description="Peptidase S1" evidence="10">
    <location>
        <begin position="74"/>
        <end position="298"/>
    </location>
</feature>
<evidence type="ECO:0000256" key="6">
    <source>
        <dbReference type="ARBA" id="ARBA00023157"/>
    </source>
</evidence>
<evidence type="ECO:0000259" key="10">
    <source>
        <dbReference type="PROSITE" id="PS50240"/>
    </source>
</evidence>
<dbReference type="InterPro" id="IPR018114">
    <property type="entry name" value="TRYPSIN_HIS"/>
</dbReference>
<comment type="caution">
    <text evidence="11">The sequence shown here is derived from an EMBL/GenBank/DDBJ whole genome shotgun (WGS) entry which is preliminary data.</text>
</comment>
<dbReference type="PROSITE" id="PS00134">
    <property type="entry name" value="TRYPSIN_HIS"/>
    <property type="match status" value="1"/>
</dbReference>
<keyword evidence="3 9" id="KW-0378">Hydrolase</keyword>
<dbReference type="InterPro" id="IPR001314">
    <property type="entry name" value="Peptidase_S1A"/>
</dbReference>
<evidence type="ECO:0000256" key="9">
    <source>
        <dbReference type="RuleBase" id="RU363034"/>
    </source>
</evidence>
<dbReference type="PRINTS" id="PR00722">
    <property type="entry name" value="CHYMOTRYPSIN"/>
</dbReference>
<accession>A0A7J7EN59</accession>
<evidence type="ECO:0000256" key="3">
    <source>
        <dbReference type="ARBA" id="ARBA00022801"/>
    </source>
</evidence>
<dbReference type="PROSITE" id="PS50240">
    <property type="entry name" value="TRYPSIN_DOM"/>
    <property type="match status" value="1"/>
</dbReference>
<keyword evidence="12" id="KW-1185">Reference proteome</keyword>
<dbReference type="FunFam" id="2.40.10.10:FF:000021">
    <property type="entry name" value="Kallikrein 1"/>
    <property type="match status" value="1"/>
</dbReference>
<dbReference type="PROSITE" id="PS00135">
    <property type="entry name" value="TRYPSIN_SER"/>
    <property type="match status" value="1"/>
</dbReference>
<dbReference type="InterPro" id="IPR009003">
    <property type="entry name" value="Peptidase_S1_PA"/>
</dbReference>
<keyword evidence="6" id="KW-1015">Disulfide bond</keyword>
<proteinExistence type="inferred from homology"/>
<keyword evidence="4 9" id="KW-0720">Serine protease</keyword>
<organism evidence="11 12">
    <name type="scientific">Diceros bicornis minor</name>
    <name type="common">South-central black rhinoceros</name>
    <dbReference type="NCBI Taxonomy" id="77932"/>
    <lineage>
        <taxon>Eukaryota</taxon>
        <taxon>Metazoa</taxon>
        <taxon>Chordata</taxon>
        <taxon>Craniata</taxon>
        <taxon>Vertebrata</taxon>
        <taxon>Euteleostomi</taxon>
        <taxon>Mammalia</taxon>
        <taxon>Eutheria</taxon>
        <taxon>Laurasiatheria</taxon>
        <taxon>Perissodactyla</taxon>
        <taxon>Rhinocerotidae</taxon>
        <taxon>Diceros</taxon>
    </lineage>
</organism>
<evidence type="ECO:0000313" key="11">
    <source>
        <dbReference type="EMBL" id="KAF5917143.1"/>
    </source>
</evidence>
<dbReference type="EMBL" id="JACDTQ010002604">
    <property type="protein sequence ID" value="KAF5917143.1"/>
    <property type="molecule type" value="Genomic_DNA"/>
</dbReference>
<dbReference type="CDD" id="cd00190">
    <property type="entry name" value="Tryp_SPc"/>
    <property type="match status" value="1"/>
</dbReference>
<evidence type="ECO:0000256" key="8">
    <source>
        <dbReference type="ARBA" id="ARBA00039014"/>
    </source>
</evidence>
<dbReference type="GO" id="GO:0070684">
    <property type="term" value="P:seminal clot liquefaction"/>
    <property type="evidence" value="ECO:0007669"/>
    <property type="project" value="TreeGrafter"/>
</dbReference>
<dbReference type="EC" id="3.4.21.35" evidence="8"/>
<name>A0A7J7EN59_DICBM</name>
<dbReference type="FunFam" id="2.40.10.10:FF:000010">
    <property type="entry name" value="Kallikrein related peptidase 11"/>
    <property type="match status" value="1"/>
</dbReference>
<dbReference type="GO" id="GO:0006508">
    <property type="term" value="P:proteolysis"/>
    <property type="evidence" value="ECO:0007669"/>
    <property type="project" value="UniProtKB-KW"/>
</dbReference>
<evidence type="ECO:0000313" key="12">
    <source>
        <dbReference type="Proteomes" id="UP000551758"/>
    </source>
</evidence>
<comment type="catalytic activity">
    <reaction evidence="7">
        <text>Preferential cleavage of Arg-|-Xaa bonds in small molecule substrates. Highly selective action to release kallidin (lysyl-bradykinin) from kininogen involves hydrolysis of Met-|-Xaa or Leu-|-Xaa.</text>
        <dbReference type="EC" id="3.4.21.35"/>
    </reaction>
</comment>
<feature type="non-terminal residue" evidence="11">
    <location>
        <position position="1"/>
    </location>
</feature>
<sequence length="300" mass="32702">SPSWGTSVLHCPSSLPGPLLPHLQGWLGKEERDLWVLDTLEGWGVESVYSAFPTPPHLCLFLAVSQSQGDENKIIGGYPCRQNSQPWQAALLAGPRRRFLCGGALLSDQWAITAAHCARPILQVALGKYNLKNWEATQQVLRVVRQVPHPQYNSRTHDNDLMLLRLEQPARLGRAVRPITVARSCASPGTSCRVSGWGTTSSPIAQYPNSLQCVNINIFSDQQCRQAYSGAITAGMVCAGVPQGGKDSCQGDSGGPLVCKGQLQGLVSWGMEHCALPGYPGVYTNLCKYHNWIQETIRSK</sequence>
<dbReference type="SMART" id="SM00020">
    <property type="entry name" value="Tryp_SPc"/>
    <property type="match status" value="1"/>
</dbReference>
<reference evidence="11 12" key="1">
    <citation type="journal article" date="2020" name="Mol. Biol. Evol.">
        <title>Interspecific Gene Flow and the Evolution of Specialization in Black and White Rhinoceros.</title>
        <authorList>
            <person name="Moodley Y."/>
            <person name="Westbury M.V."/>
            <person name="Russo I.M."/>
            <person name="Gopalakrishnan S."/>
            <person name="Rakotoarivelo A."/>
            <person name="Olsen R.A."/>
            <person name="Prost S."/>
            <person name="Tunstall T."/>
            <person name="Ryder O.A."/>
            <person name="Dalen L."/>
            <person name="Bruford M.W."/>
        </authorList>
    </citation>
    <scope>NUCLEOTIDE SEQUENCE [LARGE SCALE GENOMIC DNA]</scope>
    <source>
        <strain evidence="11">SBR-YM</strain>
        <tissue evidence="11">Skin</tissue>
    </source>
</reference>
<dbReference type="Proteomes" id="UP000551758">
    <property type="component" value="Unassembled WGS sequence"/>
</dbReference>
<evidence type="ECO:0000256" key="1">
    <source>
        <dbReference type="ARBA" id="ARBA00009228"/>
    </source>
</evidence>
<keyword evidence="5" id="KW-0865">Zymogen</keyword>
<protein>
    <recommendedName>
        <fullName evidence="8">tissue kallikrein</fullName>
        <ecNumber evidence="8">3.4.21.35</ecNumber>
    </recommendedName>
</protein>
<dbReference type="InterPro" id="IPR001254">
    <property type="entry name" value="Trypsin_dom"/>
</dbReference>
<dbReference type="SUPFAM" id="SSF50494">
    <property type="entry name" value="Trypsin-like serine proteases"/>
    <property type="match status" value="1"/>
</dbReference>
<dbReference type="GO" id="GO:0048730">
    <property type="term" value="P:epidermis morphogenesis"/>
    <property type="evidence" value="ECO:0007669"/>
    <property type="project" value="TreeGrafter"/>
</dbReference>
<evidence type="ECO:0000256" key="5">
    <source>
        <dbReference type="ARBA" id="ARBA00023145"/>
    </source>
</evidence>
<dbReference type="InterPro" id="IPR033116">
    <property type="entry name" value="TRYPSIN_SER"/>
</dbReference>
<dbReference type="PANTHER" id="PTHR24271:SF48">
    <property type="entry name" value="KALLIKREIN-14"/>
    <property type="match status" value="1"/>
</dbReference>
<dbReference type="GO" id="GO:0004252">
    <property type="term" value="F:serine-type endopeptidase activity"/>
    <property type="evidence" value="ECO:0007669"/>
    <property type="project" value="UniProtKB-EC"/>
</dbReference>
<evidence type="ECO:0000256" key="7">
    <source>
        <dbReference type="ARBA" id="ARBA00036706"/>
    </source>
</evidence>